<feature type="transmembrane region" description="Helical" evidence="4">
    <location>
        <begin position="71"/>
        <end position="89"/>
    </location>
</feature>
<dbReference type="PROSITE" id="PS50850">
    <property type="entry name" value="MFS"/>
    <property type="match status" value="1"/>
</dbReference>
<evidence type="ECO:0000259" key="5">
    <source>
        <dbReference type="PROSITE" id="PS50850"/>
    </source>
</evidence>
<dbReference type="GO" id="GO:0022857">
    <property type="term" value="F:transmembrane transporter activity"/>
    <property type="evidence" value="ECO:0007669"/>
    <property type="project" value="InterPro"/>
</dbReference>
<feature type="transmembrane region" description="Helical" evidence="4">
    <location>
        <begin position="204"/>
        <end position="226"/>
    </location>
</feature>
<feature type="transmembrane region" description="Helical" evidence="4">
    <location>
        <begin position="5"/>
        <end position="24"/>
    </location>
</feature>
<keyword evidence="2 4" id="KW-1133">Transmembrane helix</keyword>
<dbReference type="Pfam" id="PF07690">
    <property type="entry name" value="MFS_1"/>
    <property type="match status" value="1"/>
</dbReference>
<feature type="transmembrane region" description="Helical" evidence="4">
    <location>
        <begin position="330"/>
        <end position="353"/>
    </location>
</feature>
<organism evidence="6 7">
    <name type="scientific">Anaerohalosphaera lusitana</name>
    <dbReference type="NCBI Taxonomy" id="1936003"/>
    <lineage>
        <taxon>Bacteria</taxon>
        <taxon>Pseudomonadati</taxon>
        <taxon>Planctomycetota</taxon>
        <taxon>Phycisphaerae</taxon>
        <taxon>Sedimentisphaerales</taxon>
        <taxon>Anaerohalosphaeraceae</taxon>
        <taxon>Anaerohalosphaera</taxon>
    </lineage>
</organism>
<dbReference type="InterPro" id="IPR036259">
    <property type="entry name" value="MFS_trans_sf"/>
</dbReference>
<feature type="domain" description="Major facilitator superfamily (MFS) profile" evidence="5">
    <location>
        <begin position="4"/>
        <end position="385"/>
    </location>
</feature>
<name>A0A1U9NPJ8_9BACT</name>
<gene>
    <name evidence="6" type="primary">yhjX</name>
    <name evidence="6" type="ORF">STSP2_02869</name>
</gene>
<evidence type="ECO:0000256" key="4">
    <source>
        <dbReference type="SAM" id="Phobius"/>
    </source>
</evidence>
<proteinExistence type="predicted"/>
<feature type="transmembrane region" description="Helical" evidence="4">
    <location>
        <begin position="268"/>
        <end position="289"/>
    </location>
</feature>
<evidence type="ECO:0000256" key="2">
    <source>
        <dbReference type="ARBA" id="ARBA00022989"/>
    </source>
</evidence>
<accession>A0A1U9NPJ8</accession>
<dbReference type="STRING" id="1936003.STSP2_02869"/>
<dbReference type="EMBL" id="CP019791">
    <property type="protein sequence ID" value="AQT69674.1"/>
    <property type="molecule type" value="Genomic_DNA"/>
</dbReference>
<feature type="transmembrane region" description="Helical" evidence="4">
    <location>
        <begin position="95"/>
        <end position="117"/>
    </location>
</feature>
<feature type="transmembrane region" description="Helical" evidence="4">
    <location>
        <begin position="129"/>
        <end position="148"/>
    </location>
</feature>
<dbReference type="RefSeq" id="WP_146663341.1">
    <property type="nucleotide sequence ID" value="NZ_CP019791.1"/>
</dbReference>
<evidence type="ECO:0000256" key="3">
    <source>
        <dbReference type="ARBA" id="ARBA00023136"/>
    </source>
</evidence>
<dbReference type="InterPro" id="IPR020846">
    <property type="entry name" value="MFS_dom"/>
</dbReference>
<evidence type="ECO:0000256" key="1">
    <source>
        <dbReference type="ARBA" id="ARBA00022692"/>
    </source>
</evidence>
<dbReference type="KEGG" id="alus:STSP2_02869"/>
<reference evidence="7" key="1">
    <citation type="submission" date="2017-02" db="EMBL/GenBank/DDBJ databases">
        <title>Comparative genomics and description of representatives of a novel lineage of planctomycetes thriving in anoxic sediments.</title>
        <authorList>
            <person name="Spring S."/>
            <person name="Bunk B."/>
            <person name="Sproer C."/>
        </authorList>
    </citation>
    <scope>NUCLEOTIDE SEQUENCE [LARGE SCALE GENOMIC DNA]</scope>
    <source>
        <strain evidence="7">ST-NAGAB-D1</strain>
    </source>
</reference>
<dbReference type="InterPro" id="IPR050327">
    <property type="entry name" value="Proton-linked_MCT"/>
</dbReference>
<keyword evidence="3 4" id="KW-0472">Membrane</keyword>
<sequence length="408" mass="42193">MKNRWVVLAAGIVIQIVLGGVYAWSTFTPALVENYGLDNGQCGLIFGLIIAVFTVAMTQAGRVLQKKGPKLTAGIGGLLFLAGYFAASFSGGNFIVLLLSLGVVAGAGIGFGYVCPLSVGMKWFPNNKGLVTGIAVAGFGGGAIAFASGGQAMLDNGYDVLTIFRLIGLVLGGLVFAAAMLLAEPDGEKKAGGEDGEGIKRFVFSRNFGLISLGMFAGTFAGLLVVGNLKSIGLWRGLTAQQAVFAVSLYSVGNAIGRITWGQIHDRFGYRTIVLSLSFMAIVLAALLVPMGANAFVAVACLIGFGFGACFVVYAATVVNEYGTELFAKLYPICFLGYGLAGLVAPGVGGRIYDVTQSYSGAVVLSAVIVVAATGVIGLWLRPGKQLVVESGEVKETDLEPGEDMKTG</sequence>
<dbReference type="PANTHER" id="PTHR11360:SF304">
    <property type="entry name" value="MFS DOMAIN-CONTAINING PROTEIN"/>
    <property type="match status" value="1"/>
</dbReference>
<keyword evidence="1 4" id="KW-0812">Transmembrane</keyword>
<feature type="transmembrane region" description="Helical" evidence="4">
    <location>
        <begin position="44"/>
        <end position="64"/>
    </location>
</feature>
<feature type="transmembrane region" description="Helical" evidence="4">
    <location>
        <begin position="160"/>
        <end position="183"/>
    </location>
</feature>
<dbReference type="InterPro" id="IPR011701">
    <property type="entry name" value="MFS"/>
</dbReference>
<keyword evidence="7" id="KW-1185">Reference proteome</keyword>
<feature type="transmembrane region" description="Helical" evidence="4">
    <location>
        <begin position="295"/>
        <end position="318"/>
    </location>
</feature>
<dbReference type="Gene3D" id="1.20.1250.20">
    <property type="entry name" value="MFS general substrate transporter like domains"/>
    <property type="match status" value="2"/>
</dbReference>
<dbReference type="SUPFAM" id="SSF103473">
    <property type="entry name" value="MFS general substrate transporter"/>
    <property type="match status" value="1"/>
</dbReference>
<evidence type="ECO:0000313" key="7">
    <source>
        <dbReference type="Proteomes" id="UP000189674"/>
    </source>
</evidence>
<dbReference type="PANTHER" id="PTHR11360">
    <property type="entry name" value="MONOCARBOXYLATE TRANSPORTER"/>
    <property type="match status" value="1"/>
</dbReference>
<feature type="transmembrane region" description="Helical" evidence="4">
    <location>
        <begin position="238"/>
        <end position="256"/>
    </location>
</feature>
<dbReference type="Proteomes" id="UP000189674">
    <property type="component" value="Chromosome"/>
</dbReference>
<feature type="transmembrane region" description="Helical" evidence="4">
    <location>
        <begin position="359"/>
        <end position="381"/>
    </location>
</feature>
<protein>
    <submittedName>
        <fullName evidence="6">Putative MFS-type transporter YhjX</fullName>
    </submittedName>
</protein>
<evidence type="ECO:0000313" key="6">
    <source>
        <dbReference type="EMBL" id="AQT69674.1"/>
    </source>
</evidence>
<dbReference type="AlphaFoldDB" id="A0A1U9NPJ8"/>
<dbReference type="OrthoDB" id="9793415at2"/>